<gene>
    <name evidence="3" type="ORF">RHS01_07101</name>
    <name evidence="2" type="ORF">RHS03_07392</name>
</gene>
<dbReference type="Proteomes" id="UP000614334">
    <property type="component" value="Unassembled WGS sequence"/>
</dbReference>
<organism evidence="3 4">
    <name type="scientific">Rhizoctonia solani</name>
    <dbReference type="NCBI Taxonomy" id="456999"/>
    <lineage>
        <taxon>Eukaryota</taxon>
        <taxon>Fungi</taxon>
        <taxon>Dikarya</taxon>
        <taxon>Basidiomycota</taxon>
        <taxon>Agaricomycotina</taxon>
        <taxon>Agaricomycetes</taxon>
        <taxon>Cantharellales</taxon>
        <taxon>Ceratobasidiaceae</taxon>
        <taxon>Rhizoctonia</taxon>
    </lineage>
</organism>
<reference evidence="3" key="1">
    <citation type="submission" date="2020-09" db="EMBL/GenBank/DDBJ databases">
        <title>Comparative genome analyses of four rice-infecting Rhizoctonia solani isolates reveal extensive enrichment of homogalacturonan modification genes.</title>
        <authorList>
            <person name="Lee D.-Y."/>
            <person name="Jeon J."/>
            <person name="Kim K.-T."/>
            <person name="Cheong K."/>
            <person name="Song H."/>
            <person name="Choi G."/>
            <person name="Ko J."/>
            <person name="Opiyo S.O."/>
            <person name="Zuo S."/>
            <person name="Madhav S."/>
            <person name="Lee Y.-H."/>
            <person name="Wang G.-L."/>
        </authorList>
    </citation>
    <scope>NUCLEOTIDE SEQUENCE</scope>
    <source>
        <strain evidence="3">AG1-IA B2</strain>
        <strain evidence="2">AG1-IA WGL</strain>
    </source>
</reference>
<proteinExistence type="predicted"/>
<dbReference type="AlphaFoldDB" id="A0A8H7IAS8"/>
<evidence type="ECO:0000313" key="4">
    <source>
        <dbReference type="Proteomes" id="UP000614334"/>
    </source>
</evidence>
<dbReference type="EMBL" id="JACYCF010000013">
    <property type="protein sequence ID" value="KAF8753492.1"/>
    <property type="molecule type" value="Genomic_DNA"/>
</dbReference>
<comment type="caution">
    <text evidence="3">The sequence shown here is derived from an EMBL/GenBank/DDBJ whole genome shotgun (WGS) entry which is preliminary data.</text>
</comment>
<dbReference type="OrthoDB" id="3232153at2759"/>
<dbReference type="EMBL" id="JACYCD010000239">
    <property type="protein sequence ID" value="KAF8699359.1"/>
    <property type="molecule type" value="Genomic_DNA"/>
</dbReference>
<evidence type="ECO:0000256" key="1">
    <source>
        <dbReference type="SAM" id="MobiDB-lite"/>
    </source>
</evidence>
<evidence type="ECO:0000313" key="2">
    <source>
        <dbReference type="EMBL" id="KAF8699359.1"/>
    </source>
</evidence>
<dbReference type="Proteomes" id="UP000602905">
    <property type="component" value="Unassembled WGS sequence"/>
</dbReference>
<feature type="region of interest" description="Disordered" evidence="1">
    <location>
        <begin position="1"/>
        <end position="21"/>
    </location>
</feature>
<evidence type="ECO:0000313" key="3">
    <source>
        <dbReference type="EMBL" id="KAF8753492.1"/>
    </source>
</evidence>
<sequence>MNRIPSAGRWETWNPDSRQHPTDALAKWETKTKAKVDWQESSYRRPKNEIIHKVVPYREFILSSGLHVT</sequence>
<accession>A0A8H7IAS8</accession>
<protein>
    <submittedName>
        <fullName evidence="3">Uncharacterized protein</fullName>
    </submittedName>
</protein>
<name>A0A8H7IAS8_9AGAM</name>